<proteinExistence type="predicted"/>
<keyword evidence="1" id="KW-0472">Membrane</keyword>
<evidence type="ECO:0000259" key="2">
    <source>
        <dbReference type="Pfam" id="PF12704"/>
    </source>
</evidence>
<dbReference type="InterPro" id="IPR025857">
    <property type="entry name" value="MacB_PCD"/>
</dbReference>
<gene>
    <name evidence="3" type="ORF">S01H1_73286</name>
</gene>
<reference evidence="3" key="1">
    <citation type="journal article" date="2014" name="Front. Microbiol.">
        <title>High frequency of phylogenetically diverse reductive dehalogenase-homologous genes in deep subseafloor sedimentary metagenomes.</title>
        <authorList>
            <person name="Kawai M."/>
            <person name="Futagami T."/>
            <person name="Toyoda A."/>
            <person name="Takaki Y."/>
            <person name="Nishi S."/>
            <person name="Hori S."/>
            <person name="Arai W."/>
            <person name="Tsubouchi T."/>
            <person name="Morono Y."/>
            <person name="Uchiyama I."/>
            <person name="Ito T."/>
            <person name="Fujiyama A."/>
            <person name="Inagaki F."/>
            <person name="Takami H."/>
        </authorList>
    </citation>
    <scope>NUCLEOTIDE SEQUENCE</scope>
    <source>
        <strain evidence="3">Expedition CK06-06</strain>
    </source>
</reference>
<comment type="caution">
    <text evidence="3">The sequence shown here is derived from an EMBL/GenBank/DDBJ whole genome shotgun (WGS) entry which is preliminary data.</text>
</comment>
<dbReference type="Pfam" id="PF12704">
    <property type="entry name" value="MacB_PCD"/>
    <property type="match status" value="1"/>
</dbReference>
<feature type="transmembrane region" description="Helical" evidence="1">
    <location>
        <begin position="21"/>
        <end position="43"/>
    </location>
</feature>
<feature type="non-terminal residue" evidence="3">
    <location>
        <position position="200"/>
    </location>
</feature>
<evidence type="ECO:0000313" key="3">
    <source>
        <dbReference type="EMBL" id="GAG28764.1"/>
    </source>
</evidence>
<accession>X0WCR8</accession>
<keyword evidence="1" id="KW-1133">Transmembrane helix</keyword>
<feature type="domain" description="MacB-like periplasmic core" evidence="2">
    <location>
        <begin position="23"/>
        <end position="200"/>
    </location>
</feature>
<keyword evidence="1" id="KW-0812">Transmembrane</keyword>
<dbReference type="EMBL" id="BARS01048960">
    <property type="protein sequence ID" value="GAG28764.1"/>
    <property type="molecule type" value="Genomic_DNA"/>
</dbReference>
<sequence>MEGWIREIRLAVRSLAGRPGFAILAIVTLALGIGANTAIFSVIHGSLLQPLPYADPDRLVWLSDGHERFGGAGVDQTVPNLMDLRAGSRLLGSSAIYTYGDVNLAAEESPRRVRVLMTSSKMLSVMGLPPQLGRDLLPEDDLFGSPKVVILSDDLWRTQFGADPDIVTRSITIDSEPVQVAGVAPREFSFPGDPQILMPL</sequence>
<evidence type="ECO:0000256" key="1">
    <source>
        <dbReference type="SAM" id="Phobius"/>
    </source>
</evidence>
<name>X0WCR8_9ZZZZ</name>
<organism evidence="3">
    <name type="scientific">marine sediment metagenome</name>
    <dbReference type="NCBI Taxonomy" id="412755"/>
    <lineage>
        <taxon>unclassified sequences</taxon>
        <taxon>metagenomes</taxon>
        <taxon>ecological metagenomes</taxon>
    </lineage>
</organism>
<protein>
    <recommendedName>
        <fullName evidence="2">MacB-like periplasmic core domain-containing protein</fullName>
    </recommendedName>
</protein>
<dbReference type="AlphaFoldDB" id="X0WCR8"/>